<accession>A0A1J5RAN4</accession>
<name>A0A1J5RAN4_9ZZZZ</name>
<reference evidence="1" key="1">
    <citation type="submission" date="2016-10" db="EMBL/GenBank/DDBJ databases">
        <title>Sequence of Gallionella enrichment culture.</title>
        <authorList>
            <person name="Poehlein A."/>
            <person name="Muehling M."/>
            <person name="Daniel R."/>
        </authorList>
    </citation>
    <scope>NUCLEOTIDE SEQUENCE</scope>
</reference>
<proteinExistence type="predicted"/>
<gene>
    <name evidence="1" type="ORF">GALL_314190</name>
</gene>
<dbReference type="AlphaFoldDB" id="A0A1J5RAN4"/>
<dbReference type="EMBL" id="MLJW01000462">
    <property type="protein sequence ID" value="OIQ86739.1"/>
    <property type="molecule type" value="Genomic_DNA"/>
</dbReference>
<organism evidence="1">
    <name type="scientific">mine drainage metagenome</name>
    <dbReference type="NCBI Taxonomy" id="410659"/>
    <lineage>
        <taxon>unclassified sequences</taxon>
        <taxon>metagenomes</taxon>
        <taxon>ecological metagenomes</taxon>
    </lineage>
</organism>
<evidence type="ECO:0000313" key="1">
    <source>
        <dbReference type="EMBL" id="OIQ86739.1"/>
    </source>
</evidence>
<protein>
    <submittedName>
        <fullName evidence="1">Uncharacterized protein</fullName>
    </submittedName>
</protein>
<comment type="caution">
    <text evidence="1">The sequence shown here is derived from an EMBL/GenBank/DDBJ whole genome shotgun (WGS) entry which is preliminary data.</text>
</comment>
<sequence length="95" mass="10010">MYANSAAPSPSRRESAVMPGVDNLPMGLAHNKKINICEELEIIGKDGLDNNKKSYATPIFITRIPGELFAGGGSACSSSSSCCGSSRTVVDEQFL</sequence>